<evidence type="ECO:0000256" key="2">
    <source>
        <dbReference type="ARBA" id="ARBA00022475"/>
    </source>
</evidence>
<dbReference type="PROSITE" id="PS50885">
    <property type="entry name" value="HAMP"/>
    <property type="match status" value="1"/>
</dbReference>
<feature type="domain" description="HAMP" evidence="5">
    <location>
        <begin position="347"/>
        <end position="399"/>
    </location>
</feature>
<reference evidence="7 9" key="2">
    <citation type="submission" date="2017-12" db="EMBL/GenBank/DDBJ databases">
        <title>Comparative Functional Genomics of Dry Heat Resistant strains isolated from the Viking Spacecraft.</title>
        <authorList>
            <person name="Seuylemezian A."/>
            <person name="Cooper K."/>
            <person name="Vaishampayan P."/>
        </authorList>
    </citation>
    <scope>NUCLEOTIDE SEQUENCE [LARGE SCALE GENOMIC DNA]</scope>
    <source>
        <strain evidence="7 9">ATCC 29669</strain>
    </source>
</reference>
<feature type="transmembrane region" description="Helical" evidence="4">
    <location>
        <begin position="325"/>
        <end position="346"/>
    </location>
</feature>
<dbReference type="InterPro" id="IPR003660">
    <property type="entry name" value="HAMP_dom"/>
</dbReference>
<comment type="subcellular location">
    <subcellularLocation>
        <location evidence="1">Cell membrane</location>
    </subcellularLocation>
</comment>
<dbReference type="EMBL" id="PGVD01000004">
    <property type="protein sequence ID" value="PLS00735.1"/>
    <property type="molecule type" value="Genomic_DNA"/>
</dbReference>
<evidence type="ECO:0000313" key="9">
    <source>
        <dbReference type="Proteomes" id="UP000235114"/>
    </source>
</evidence>
<proteinExistence type="predicted"/>
<dbReference type="EMBL" id="PGVA01000019">
    <property type="protein sequence ID" value="PLR83549.1"/>
    <property type="molecule type" value="Genomic_DNA"/>
</dbReference>
<evidence type="ECO:0000256" key="1">
    <source>
        <dbReference type="ARBA" id="ARBA00004236"/>
    </source>
</evidence>
<dbReference type="SUPFAM" id="SSF158472">
    <property type="entry name" value="HAMP domain-like"/>
    <property type="match status" value="1"/>
</dbReference>
<dbReference type="Proteomes" id="UP000234951">
    <property type="component" value="Unassembled WGS sequence"/>
</dbReference>
<evidence type="ECO:0000256" key="4">
    <source>
        <dbReference type="SAM" id="Phobius"/>
    </source>
</evidence>
<reference evidence="6 8" key="1">
    <citation type="submission" date="2017-11" db="EMBL/GenBank/DDBJ databases">
        <title>Comparitive Functional Genomics of Dry Heat Resistant strains isolated from the Viking Spacecraft.</title>
        <authorList>
            <person name="Seuylemezian A."/>
            <person name="Cooper K."/>
            <person name="Vaishampayan P."/>
        </authorList>
    </citation>
    <scope>NUCLEOTIDE SEQUENCE [LARGE SCALE GENOMIC DNA]</scope>
    <source>
        <strain evidence="6 8">M4.6</strain>
    </source>
</reference>
<evidence type="ECO:0000313" key="6">
    <source>
        <dbReference type="EMBL" id="PLR83549.1"/>
    </source>
</evidence>
<comment type="caution">
    <text evidence="6">The sequence shown here is derived from an EMBL/GenBank/DDBJ whole genome shotgun (WGS) entry which is preliminary data.</text>
</comment>
<dbReference type="Gene3D" id="6.10.340.10">
    <property type="match status" value="1"/>
</dbReference>
<evidence type="ECO:0000259" key="5">
    <source>
        <dbReference type="PROSITE" id="PS50885"/>
    </source>
</evidence>
<organism evidence="6 8">
    <name type="scientific">Bacillus canaveralius</name>
    <dbReference type="NCBI Taxonomy" id="1403243"/>
    <lineage>
        <taxon>Bacteria</taxon>
        <taxon>Bacillati</taxon>
        <taxon>Bacillota</taxon>
        <taxon>Bacilli</taxon>
        <taxon>Bacillales</taxon>
        <taxon>Bacillaceae</taxon>
        <taxon>Bacillus</taxon>
    </lineage>
</organism>
<dbReference type="AlphaFoldDB" id="A0A2N5GN05"/>
<evidence type="ECO:0000256" key="3">
    <source>
        <dbReference type="ARBA" id="ARBA00023136"/>
    </source>
</evidence>
<evidence type="ECO:0000313" key="8">
    <source>
        <dbReference type="Proteomes" id="UP000234951"/>
    </source>
</evidence>
<dbReference type="PANTHER" id="PTHR32089:SF112">
    <property type="entry name" value="LYSOZYME-LIKE PROTEIN-RELATED"/>
    <property type="match status" value="1"/>
</dbReference>
<keyword evidence="4" id="KW-0812">Transmembrane</keyword>
<keyword evidence="9" id="KW-1185">Reference proteome</keyword>
<feature type="transmembrane region" description="Helical" evidence="4">
    <location>
        <begin position="12"/>
        <end position="32"/>
    </location>
</feature>
<evidence type="ECO:0000313" key="7">
    <source>
        <dbReference type="EMBL" id="PLS00735.1"/>
    </source>
</evidence>
<keyword evidence="2" id="KW-1003">Cell membrane</keyword>
<name>A0A2N5GN05_9BACI</name>
<dbReference type="PANTHER" id="PTHR32089">
    <property type="entry name" value="METHYL-ACCEPTING CHEMOTAXIS PROTEIN MCPB"/>
    <property type="match status" value="1"/>
</dbReference>
<accession>A0A2N5GN05</accession>
<dbReference type="CDD" id="cd06225">
    <property type="entry name" value="HAMP"/>
    <property type="match status" value="1"/>
</dbReference>
<dbReference type="SMART" id="SM00304">
    <property type="entry name" value="HAMP"/>
    <property type="match status" value="1"/>
</dbReference>
<gene>
    <name evidence="6" type="ORF">CU635_08960</name>
    <name evidence="7" type="ORF">CVD25_01340</name>
</gene>
<dbReference type="RefSeq" id="WP_101577026.1">
    <property type="nucleotide sequence ID" value="NZ_PGVA01000019.1"/>
</dbReference>
<dbReference type="GO" id="GO:0005886">
    <property type="term" value="C:plasma membrane"/>
    <property type="evidence" value="ECO:0007669"/>
    <property type="project" value="UniProtKB-SubCell"/>
</dbReference>
<keyword evidence="3 4" id="KW-0472">Membrane</keyword>
<sequence length="522" mass="59691">MKQTSLRKQLLTRILSVLILITVLSGGIQLYFMDKQIDYEIDTQSSLIADSINQGIEETDLAAKSIEHQIDLKMFGYAKHIGDMLGKEKAEDITTEELIQIKEKLNLSGLTIFTRVDNDIVAVKATDQKEIGFSTKNFGEIVYQASDDMLNGKDPTVPGAYTEKGLLVLPIMMSGTYEDQPLFFKYAYYHPEGTDYFVNPYIEANEVYQFTQDIGPDSWIETMVKENSFIKEIAVLDPKVFENPELAEQYWPPMKKVVHGHFKFETKKDIQLLKNLANYPEKHSYVQNIKGEKVLKLFIPIKNNQVIYIALDYAEMTDPLYRHSIILFVTGLVSLLGLFLLSFGFFNRIYENIQKIIQQIKLLEAGDLTAKSEVNDRSELEQLSHSTNRMAERLNKLIKDTQEQATKTQRLSILLEAEASQSIEKMYGLSTEATMKSRDQLYEITSFMDEIVEILDSFKDNPKVKYILDRLDAMREVANDRTAATTDVTITLSDLLQSLHGQSSELSDISNKLLDYMAKFKL</sequence>
<keyword evidence="4" id="KW-1133">Transmembrane helix</keyword>
<dbReference type="Proteomes" id="UP000235114">
    <property type="component" value="Unassembled WGS sequence"/>
</dbReference>
<dbReference type="OrthoDB" id="2801182at2"/>
<protein>
    <submittedName>
        <fullName evidence="6">HAMP domain-containing protein</fullName>
    </submittedName>
</protein>
<dbReference type="GO" id="GO:0007165">
    <property type="term" value="P:signal transduction"/>
    <property type="evidence" value="ECO:0007669"/>
    <property type="project" value="InterPro"/>
</dbReference>